<proteinExistence type="predicted"/>
<accession>A0ABQ8SSX0</accession>
<comment type="caution">
    <text evidence="1">The sequence shown here is derived from an EMBL/GenBank/DDBJ whole genome shotgun (WGS) entry which is preliminary data.</text>
</comment>
<evidence type="ECO:0008006" key="3">
    <source>
        <dbReference type="Google" id="ProtNLM"/>
    </source>
</evidence>
<gene>
    <name evidence="1" type="ORF">ANN_16952</name>
</gene>
<dbReference type="InterPro" id="IPR016193">
    <property type="entry name" value="Cytidine_deaminase-like"/>
</dbReference>
<dbReference type="Gene3D" id="3.40.140.10">
    <property type="entry name" value="Cytidine Deaminase, domain 2"/>
    <property type="match status" value="1"/>
</dbReference>
<organism evidence="1 2">
    <name type="scientific">Periplaneta americana</name>
    <name type="common">American cockroach</name>
    <name type="synonym">Blatta americana</name>
    <dbReference type="NCBI Taxonomy" id="6978"/>
    <lineage>
        <taxon>Eukaryota</taxon>
        <taxon>Metazoa</taxon>
        <taxon>Ecdysozoa</taxon>
        <taxon>Arthropoda</taxon>
        <taxon>Hexapoda</taxon>
        <taxon>Insecta</taxon>
        <taxon>Pterygota</taxon>
        <taxon>Neoptera</taxon>
        <taxon>Polyneoptera</taxon>
        <taxon>Dictyoptera</taxon>
        <taxon>Blattodea</taxon>
        <taxon>Blattoidea</taxon>
        <taxon>Blattidae</taxon>
        <taxon>Blattinae</taxon>
        <taxon>Periplaneta</taxon>
    </lineage>
</organism>
<evidence type="ECO:0000313" key="2">
    <source>
        <dbReference type="Proteomes" id="UP001148838"/>
    </source>
</evidence>
<dbReference type="Pfam" id="PF18775">
    <property type="entry name" value="APOBEC4"/>
    <property type="match status" value="1"/>
</dbReference>
<protein>
    <recommendedName>
        <fullName evidence="3">CMP/dCMP-type deaminase domain-containing protein</fullName>
    </recommendedName>
</protein>
<dbReference type="Proteomes" id="UP001148838">
    <property type="component" value="Unassembled WGS sequence"/>
</dbReference>
<dbReference type="EMBL" id="JAJSOF020000021">
    <property type="protein sequence ID" value="KAJ4436820.1"/>
    <property type="molecule type" value="Genomic_DNA"/>
</dbReference>
<dbReference type="SUPFAM" id="SSF53927">
    <property type="entry name" value="Cytidine deaminase-like"/>
    <property type="match status" value="1"/>
</dbReference>
<evidence type="ECO:0000313" key="1">
    <source>
        <dbReference type="EMBL" id="KAJ4436820.1"/>
    </source>
</evidence>
<keyword evidence="2" id="KW-1185">Reference proteome</keyword>
<reference evidence="1 2" key="1">
    <citation type="journal article" date="2022" name="Allergy">
        <title>Genome assembly and annotation of Periplaneta americana reveal a comprehensive cockroach allergen profile.</title>
        <authorList>
            <person name="Wang L."/>
            <person name="Xiong Q."/>
            <person name="Saelim N."/>
            <person name="Wang L."/>
            <person name="Nong W."/>
            <person name="Wan A.T."/>
            <person name="Shi M."/>
            <person name="Liu X."/>
            <person name="Cao Q."/>
            <person name="Hui J.H.L."/>
            <person name="Sookrung N."/>
            <person name="Leung T.F."/>
            <person name="Tungtrongchitr A."/>
            <person name="Tsui S.K.W."/>
        </authorList>
    </citation>
    <scope>NUCLEOTIDE SEQUENCE [LARGE SCALE GENOMIC DNA]</scope>
    <source>
        <strain evidence="1">PWHHKU_190912</strain>
    </source>
</reference>
<sequence length="251" mass="28628">MRLMEDFFNIRFHEGGNAFDQVWKTFRRNGIISTRGERFFVGGKKCAVIAKARFLCPEDSYEYIQDVTLWEYCSPDPHAEIKAIHHIKKIDERATLMRPGSAVGRAADYGLEGPGFDPRSVDMIMSFSPCGNCAKEIAEFSKSHPRCPITLRFSTVYKDYKPHNRAGLRVLNSNKMITLRVFTNETTNIANRSVANVIVGALQTEGVGKMFLLTFEELEKVNHVTIAALFEKSMRLLWSDEMKAEKLNEVY</sequence>
<name>A0ABQ8SSX0_PERAM</name>